<comment type="cofactor">
    <cofactor evidence="1">
        <name>L-ascorbate</name>
        <dbReference type="ChEBI" id="CHEBI:38290"/>
    </cofactor>
</comment>
<organism evidence="7 8">
    <name type="scientific">Pyronema omphalodes (strain CBS 100304)</name>
    <name type="common">Pyronema confluens</name>
    <dbReference type="NCBI Taxonomy" id="1076935"/>
    <lineage>
        <taxon>Eukaryota</taxon>
        <taxon>Fungi</taxon>
        <taxon>Dikarya</taxon>
        <taxon>Ascomycota</taxon>
        <taxon>Pezizomycotina</taxon>
        <taxon>Pezizomycetes</taxon>
        <taxon>Pezizales</taxon>
        <taxon>Pyronemataceae</taxon>
        <taxon>Pyronema</taxon>
    </lineage>
</organism>
<dbReference type="Pfam" id="PF13640">
    <property type="entry name" value="2OG-FeII_Oxy_3"/>
    <property type="match status" value="1"/>
</dbReference>
<dbReference type="PANTHER" id="PTHR10869">
    <property type="entry name" value="PROLYL 4-HYDROXYLASE ALPHA SUBUNIT"/>
    <property type="match status" value="1"/>
</dbReference>
<dbReference type="SMART" id="SM00702">
    <property type="entry name" value="P4Hc"/>
    <property type="match status" value="1"/>
</dbReference>
<gene>
    <name evidence="7" type="ORF">PCON_07188</name>
</gene>
<dbReference type="InterPro" id="IPR045054">
    <property type="entry name" value="P4HA-like"/>
</dbReference>
<dbReference type="PROSITE" id="PS51471">
    <property type="entry name" value="FE2OG_OXY"/>
    <property type="match status" value="1"/>
</dbReference>
<evidence type="ECO:0000256" key="1">
    <source>
        <dbReference type="ARBA" id="ARBA00001961"/>
    </source>
</evidence>
<evidence type="ECO:0000256" key="2">
    <source>
        <dbReference type="ARBA" id="ARBA00022723"/>
    </source>
</evidence>
<dbReference type="eggNOG" id="ENOG502S24K">
    <property type="taxonomic scope" value="Eukaryota"/>
</dbReference>
<keyword evidence="5" id="KW-0408">Iron</keyword>
<dbReference type="GO" id="GO:0005783">
    <property type="term" value="C:endoplasmic reticulum"/>
    <property type="evidence" value="ECO:0007669"/>
    <property type="project" value="TreeGrafter"/>
</dbReference>
<keyword evidence="4" id="KW-0560">Oxidoreductase</keyword>
<dbReference type="OrthoDB" id="69177at2759"/>
<evidence type="ECO:0000313" key="7">
    <source>
        <dbReference type="EMBL" id="CCX07599.1"/>
    </source>
</evidence>
<dbReference type="STRING" id="1076935.U4L095"/>
<dbReference type="Proteomes" id="UP000018144">
    <property type="component" value="Unassembled WGS sequence"/>
</dbReference>
<dbReference type="InterPro" id="IPR044862">
    <property type="entry name" value="Pro_4_hyd_alph_FE2OG_OXY"/>
</dbReference>
<evidence type="ECO:0000259" key="6">
    <source>
        <dbReference type="PROSITE" id="PS51471"/>
    </source>
</evidence>
<reference evidence="7 8" key="1">
    <citation type="journal article" date="2013" name="PLoS Genet.">
        <title>The genome and development-dependent transcriptomes of Pyronema confluens: a window into fungal evolution.</title>
        <authorList>
            <person name="Traeger S."/>
            <person name="Altegoer F."/>
            <person name="Freitag M."/>
            <person name="Gabaldon T."/>
            <person name="Kempken F."/>
            <person name="Kumar A."/>
            <person name="Marcet-Houben M."/>
            <person name="Poggeler S."/>
            <person name="Stajich J.E."/>
            <person name="Nowrousian M."/>
        </authorList>
    </citation>
    <scope>NUCLEOTIDE SEQUENCE [LARGE SCALE GENOMIC DNA]</scope>
    <source>
        <strain evidence="8">CBS 100304</strain>
        <tissue evidence="7">Vegetative mycelium</tissue>
    </source>
</reference>
<dbReference type="InterPro" id="IPR005123">
    <property type="entry name" value="Oxoglu/Fe-dep_dioxygenase_dom"/>
</dbReference>
<keyword evidence="3" id="KW-0223">Dioxygenase</keyword>
<dbReference type="PANTHER" id="PTHR10869:SF241">
    <property type="entry name" value="FE2OG DIOXYGENASE DOMAIN-CONTAINING PROTEIN"/>
    <property type="match status" value="1"/>
</dbReference>
<dbReference type="GO" id="GO:0005506">
    <property type="term" value="F:iron ion binding"/>
    <property type="evidence" value="ECO:0007669"/>
    <property type="project" value="InterPro"/>
</dbReference>
<sequence>MSYSSQSHQPAAQATQFTLPPALPPNAQKHLLPITLPQGSCFALIIDNFLTPAECTSLLSAAEAKGPWELAMVNIGYGRQKVLTDVRNCGRIIFDTEEISEQLFERLKPILSEFEIDHIGPRESEKGKRWTGLRSACTGEEWRMTRLNERLRFLKYSEGEYFRPHTDGTYHTPSGSERSFLTFHVYLGPNGEDCKGGATRFFFRDNEDSWNDVEPVQGRVLVFQHAHLMHSGEEMESGTKYTVRSDVMYERVPKEEDGW</sequence>
<feature type="domain" description="Fe2OG dioxygenase" evidence="6">
    <location>
        <begin position="146"/>
        <end position="249"/>
    </location>
</feature>
<evidence type="ECO:0000256" key="4">
    <source>
        <dbReference type="ARBA" id="ARBA00023002"/>
    </source>
</evidence>
<name>U4L095_PYROM</name>
<proteinExistence type="predicted"/>
<dbReference type="AlphaFoldDB" id="U4L095"/>
<dbReference type="OMA" id="HLRVFPK"/>
<evidence type="ECO:0000256" key="5">
    <source>
        <dbReference type="ARBA" id="ARBA00023004"/>
    </source>
</evidence>
<dbReference type="GO" id="GO:0004656">
    <property type="term" value="F:procollagen-proline 4-dioxygenase activity"/>
    <property type="evidence" value="ECO:0007669"/>
    <property type="project" value="TreeGrafter"/>
</dbReference>
<dbReference type="EMBL" id="HF935357">
    <property type="protein sequence ID" value="CCX07599.1"/>
    <property type="molecule type" value="Genomic_DNA"/>
</dbReference>
<dbReference type="GO" id="GO:0031418">
    <property type="term" value="F:L-ascorbic acid binding"/>
    <property type="evidence" value="ECO:0007669"/>
    <property type="project" value="InterPro"/>
</dbReference>
<evidence type="ECO:0000313" key="8">
    <source>
        <dbReference type="Proteomes" id="UP000018144"/>
    </source>
</evidence>
<dbReference type="InterPro" id="IPR006620">
    <property type="entry name" value="Pro_4_hyd_alph"/>
</dbReference>
<keyword evidence="2" id="KW-0479">Metal-binding</keyword>
<keyword evidence="8" id="KW-1185">Reference proteome</keyword>
<accession>U4L095</accession>
<dbReference type="Gene3D" id="2.60.120.620">
    <property type="entry name" value="q2cbj1_9rhob like domain"/>
    <property type="match status" value="1"/>
</dbReference>
<protein>
    <recommendedName>
        <fullName evidence="6">Fe2OG dioxygenase domain-containing protein</fullName>
    </recommendedName>
</protein>
<evidence type="ECO:0000256" key="3">
    <source>
        <dbReference type="ARBA" id="ARBA00022964"/>
    </source>
</evidence>